<organism evidence="1">
    <name type="scientific">Myoviridae sp. ctYGJ17</name>
    <dbReference type="NCBI Taxonomy" id="2827692"/>
    <lineage>
        <taxon>Viruses</taxon>
        <taxon>Duplodnaviria</taxon>
        <taxon>Heunggongvirae</taxon>
        <taxon>Uroviricota</taxon>
        <taxon>Caudoviricetes</taxon>
    </lineage>
</organism>
<name>A0A8S5THZ7_9CAUD</name>
<reference evidence="1" key="1">
    <citation type="journal article" date="2021" name="Proc. Natl. Acad. Sci. U.S.A.">
        <title>A Catalog of Tens of Thousands of Viruses from Human Metagenomes Reveals Hidden Associations with Chronic Diseases.</title>
        <authorList>
            <person name="Tisza M.J."/>
            <person name="Buck C.B."/>
        </authorList>
    </citation>
    <scope>NUCLEOTIDE SEQUENCE</scope>
    <source>
        <strain evidence="1">CtYGJ17</strain>
    </source>
</reference>
<proteinExistence type="predicted"/>
<sequence>MALLTAAAIEDYKEFTQRNIAYSRVKVGGTYYKLGKPEIHVLSDGRIAADIVVDHTIPGTITATEFQLFNTKDQLFCAKPDSITRKDTTEGIFYRFTFKIEEG</sequence>
<evidence type="ECO:0000313" key="1">
    <source>
        <dbReference type="EMBL" id="DAF62894.1"/>
    </source>
</evidence>
<dbReference type="EMBL" id="BK032829">
    <property type="protein sequence ID" value="DAF62894.1"/>
    <property type="molecule type" value="Genomic_DNA"/>
</dbReference>
<accession>A0A8S5THZ7</accession>
<protein>
    <submittedName>
        <fullName evidence="1">Uncharacterized protein</fullName>
    </submittedName>
</protein>